<dbReference type="Proteomes" id="UP001153331">
    <property type="component" value="Unassembled WGS sequence"/>
</dbReference>
<reference evidence="1" key="1">
    <citation type="submission" date="2022-11" db="EMBL/GenBank/DDBJ databases">
        <title>Genome Sequence of Boeremia exigua.</title>
        <authorList>
            <person name="Buettner E."/>
        </authorList>
    </citation>
    <scope>NUCLEOTIDE SEQUENCE</scope>
    <source>
        <strain evidence="1">CU02</strain>
    </source>
</reference>
<proteinExistence type="predicted"/>
<gene>
    <name evidence="1" type="ORF">OPT61_g9350</name>
</gene>
<comment type="caution">
    <text evidence="1">The sequence shown here is derived from an EMBL/GenBank/DDBJ whole genome shotgun (WGS) entry which is preliminary data.</text>
</comment>
<evidence type="ECO:0000313" key="1">
    <source>
        <dbReference type="EMBL" id="KAJ8106723.1"/>
    </source>
</evidence>
<protein>
    <submittedName>
        <fullName evidence="1">Uncharacterized protein</fullName>
    </submittedName>
</protein>
<sequence>MDTASDQAFTALKGWMSKCSDSHEPCRRLLQMSQLPTRIVEIIDSKNVRLRETRREHGLYTCLSHCWGAQPIIRTTTTSLSTHLESIPWTDLPRTFQDAIDITSGLGIRHIWIDSLCIIQDDLDDWRHEGSRMCDIYSKSHLTIAASKSEDSTGGCYAASNTVDDKTHWFENSKNEQYNVHVRTCIVHLGEEFNFLAQGIPTVFPLTKRAWVFQERLLSPRVVHFGPTELYWECSTGTVCECSDWNYDDKNKWLGKRLQDPSGAVTAIEQCKIWHSLVEEYTKKDLQYDTDIFPALQGIAKLLQHQVDYFAGVWNTDTILLDLLWHVRSGRRPAVWRAPTWSWASIKGEIGFFDLLDYVDSLASVVDIRTNPLGTDPFGQLLSGHLELKGFLIEGLIEKFEECPSWCLLASSVKFVSERRIRDESPGVVNHGGPEDKFGIFSPDCREELTKGQSVKIMAVATMSYKNVEATMCLAFVCADPEKSIHTRVGLVTLPNDAGSFERFGTETVLTIV</sequence>
<keyword evidence="2" id="KW-1185">Reference proteome</keyword>
<name>A0ACC2HVF7_9PLEO</name>
<dbReference type="EMBL" id="JAPHNI010001091">
    <property type="protein sequence ID" value="KAJ8106723.1"/>
    <property type="molecule type" value="Genomic_DNA"/>
</dbReference>
<accession>A0ACC2HVF7</accession>
<organism evidence="1 2">
    <name type="scientific">Boeremia exigua</name>
    <dbReference type="NCBI Taxonomy" id="749465"/>
    <lineage>
        <taxon>Eukaryota</taxon>
        <taxon>Fungi</taxon>
        <taxon>Dikarya</taxon>
        <taxon>Ascomycota</taxon>
        <taxon>Pezizomycotina</taxon>
        <taxon>Dothideomycetes</taxon>
        <taxon>Pleosporomycetidae</taxon>
        <taxon>Pleosporales</taxon>
        <taxon>Pleosporineae</taxon>
        <taxon>Didymellaceae</taxon>
        <taxon>Boeremia</taxon>
    </lineage>
</organism>
<evidence type="ECO:0000313" key="2">
    <source>
        <dbReference type="Proteomes" id="UP001153331"/>
    </source>
</evidence>